<keyword evidence="3" id="KW-1185">Reference proteome</keyword>
<protein>
    <submittedName>
        <fullName evidence="2">Uncharacterized protein</fullName>
    </submittedName>
</protein>
<keyword evidence="1" id="KW-0812">Transmembrane</keyword>
<sequence length="108" mass="12633">MFSSSVILFITMGGTILMVFLVLTCYRIFMILFRKEQDRDKFISENRKVIYSAPRWPVEKSEQIQWKVPPAYKDSQPPPYYFVVGGPEIQQPETWNLPTDGTLLIQRA</sequence>
<evidence type="ECO:0000256" key="1">
    <source>
        <dbReference type="SAM" id="Phobius"/>
    </source>
</evidence>
<evidence type="ECO:0000313" key="2">
    <source>
        <dbReference type="EMBL" id="KDR12938.1"/>
    </source>
</evidence>
<organism evidence="2 3">
    <name type="scientific">Zootermopsis nevadensis</name>
    <name type="common">Dampwood termite</name>
    <dbReference type="NCBI Taxonomy" id="136037"/>
    <lineage>
        <taxon>Eukaryota</taxon>
        <taxon>Metazoa</taxon>
        <taxon>Ecdysozoa</taxon>
        <taxon>Arthropoda</taxon>
        <taxon>Hexapoda</taxon>
        <taxon>Insecta</taxon>
        <taxon>Pterygota</taxon>
        <taxon>Neoptera</taxon>
        <taxon>Polyneoptera</taxon>
        <taxon>Dictyoptera</taxon>
        <taxon>Blattodea</taxon>
        <taxon>Blattoidea</taxon>
        <taxon>Termitoidae</taxon>
        <taxon>Termopsidae</taxon>
        <taxon>Zootermopsis</taxon>
    </lineage>
</organism>
<proteinExistence type="predicted"/>
<keyword evidence="1" id="KW-0472">Membrane</keyword>
<dbReference type="InParanoid" id="A0A067R4N7"/>
<dbReference type="EMBL" id="KK852981">
    <property type="protein sequence ID" value="KDR12938.1"/>
    <property type="molecule type" value="Genomic_DNA"/>
</dbReference>
<feature type="transmembrane region" description="Helical" evidence="1">
    <location>
        <begin position="6"/>
        <end position="29"/>
    </location>
</feature>
<reference evidence="2 3" key="1">
    <citation type="journal article" date="2014" name="Nat. Commun.">
        <title>Molecular traces of alternative social organization in a termite genome.</title>
        <authorList>
            <person name="Terrapon N."/>
            <person name="Li C."/>
            <person name="Robertson H.M."/>
            <person name="Ji L."/>
            <person name="Meng X."/>
            <person name="Booth W."/>
            <person name="Chen Z."/>
            <person name="Childers C.P."/>
            <person name="Glastad K.M."/>
            <person name="Gokhale K."/>
            <person name="Gowin J."/>
            <person name="Gronenberg W."/>
            <person name="Hermansen R.A."/>
            <person name="Hu H."/>
            <person name="Hunt B.G."/>
            <person name="Huylmans A.K."/>
            <person name="Khalil S.M."/>
            <person name="Mitchell R.D."/>
            <person name="Munoz-Torres M.C."/>
            <person name="Mustard J.A."/>
            <person name="Pan H."/>
            <person name="Reese J.T."/>
            <person name="Scharf M.E."/>
            <person name="Sun F."/>
            <person name="Vogel H."/>
            <person name="Xiao J."/>
            <person name="Yang W."/>
            <person name="Yang Z."/>
            <person name="Yang Z."/>
            <person name="Zhou J."/>
            <person name="Zhu J."/>
            <person name="Brent C.S."/>
            <person name="Elsik C.G."/>
            <person name="Goodisman M.A."/>
            <person name="Liberles D.A."/>
            <person name="Roe R.M."/>
            <person name="Vargo E.L."/>
            <person name="Vilcinskas A."/>
            <person name="Wang J."/>
            <person name="Bornberg-Bauer E."/>
            <person name="Korb J."/>
            <person name="Zhang G."/>
            <person name="Liebig J."/>
        </authorList>
    </citation>
    <scope>NUCLEOTIDE SEQUENCE [LARGE SCALE GENOMIC DNA]</scope>
    <source>
        <tissue evidence="2">Whole organism</tissue>
    </source>
</reference>
<dbReference type="Proteomes" id="UP000027135">
    <property type="component" value="Unassembled WGS sequence"/>
</dbReference>
<keyword evidence="1" id="KW-1133">Transmembrane helix</keyword>
<evidence type="ECO:0000313" key="3">
    <source>
        <dbReference type="Proteomes" id="UP000027135"/>
    </source>
</evidence>
<name>A0A067R4N7_ZOONE</name>
<gene>
    <name evidence="2" type="ORF">L798_12895</name>
</gene>
<dbReference type="AlphaFoldDB" id="A0A067R4N7"/>
<accession>A0A067R4N7</accession>